<dbReference type="EMBL" id="QXFZ01004311">
    <property type="protein sequence ID" value="KAE9064788.1"/>
    <property type="molecule type" value="Genomic_DNA"/>
</dbReference>
<evidence type="ECO:0000313" key="1">
    <source>
        <dbReference type="EMBL" id="KAE9064788.1"/>
    </source>
</evidence>
<protein>
    <submittedName>
        <fullName evidence="1">Uncharacterized protein</fullName>
    </submittedName>
</protein>
<dbReference type="Proteomes" id="UP000441208">
    <property type="component" value="Unassembled WGS sequence"/>
</dbReference>
<organism evidence="1 2">
    <name type="scientific">Phytophthora fragariae</name>
    <dbReference type="NCBI Taxonomy" id="53985"/>
    <lineage>
        <taxon>Eukaryota</taxon>
        <taxon>Sar</taxon>
        <taxon>Stramenopiles</taxon>
        <taxon>Oomycota</taxon>
        <taxon>Peronosporomycetes</taxon>
        <taxon>Peronosporales</taxon>
        <taxon>Peronosporaceae</taxon>
        <taxon>Phytophthora</taxon>
    </lineage>
</organism>
<gene>
    <name evidence="1" type="ORF">PF007_g29069</name>
</gene>
<reference evidence="1 2" key="1">
    <citation type="submission" date="2018-08" db="EMBL/GenBank/DDBJ databases">
        <title>Genomic investigation of the strawberry pathogen Phytophthora fragariae indicates pathogenicity is determined by transcriptional variation in three key races.</title>
        <authorList>
            <person name="Adams T.M."/>
            <person name="Armitage A.D."/>
            <person name="Sobczyk M.K."/>
            <person name="Bates H.J."/>
            <person name="Dunwell J.M."/>
            <person name="Nellist C.F."/>
            <person name="Harrison R.J."/>
        </authorList>
    </citation>
    <scope>NUCLEOTIDE SEQUENCE [LARGE SCALE GENOMIC DNA]</scope>
    <source>
        <strain evidence="1 2">NOV-71</strain>
    </source>
</reference>
<evidence type="ECO:0000313" key="2">
    <source>
        <dbReference type="Proteomes" id="UP000441208"/>
    </source>
</evidence>
<name>A0A6A3PW63_9STRA</name>
<proteinExistence type="predicted"/>
<sequence>MLMTPTSLSPTLVVRQGPCRARGTGGDTPKVLIAGQDVVRQHDEVTCVDVVTVSGEQDEHEHAPDHQQRVKRRGQFGNAAPREVLAGRDDAGLADGKVAEGQQQQRVEAPDVHDLPVLRRRVSDPLDSLGNVATSSVAWEVSSELRVEWIKCSNVRHASMARLPACRRVHEGRKSPAVAAVAAGGGRFRLQLQRRHRNRNRRPNDQRHD</sequence>
<accession>A0A6A3PW63</accession>
<comment type="caution">
    <text evidence="1">The sequence shown here is derived from an EMBL/GenBank/DDBJ whole genome shotgun (WGS) entry which is preliminary data.</text>
</comment>
<dbReference type="AlphaFoldDB" id="A0A6A3PW63"/>